<dbReference type="GO" id="GO:0043565">
    <property type="term" value="F:sequence-specific DNA binding"/>
    <property type="evidence" value="ECO:0007669"/>
    <property type="project" value="TreeGrafter"/>
</dbReference>
<dbReference type="PANTHER" id="PTHR30537:SF5">
    <property type="entry name" value="HTH-TYPE TRANSCRIPTIONAL ACTIVATOR TTDR-RELATED"/>
    <property type="match status" value="1"/>
</dbReference>
<dbReference type="GO" id="GO:0006351">
    <property type="term" value="P:DNA-templated transcription"/>
    <property type="evidence" value="ECO:0007669"/>
    <property type="project" value="TreeGrafter"/>
</dbReference>
<feature type="domain" description="HTH lysR-type" evidence="5">
    <location>
        <begin position="1"/>
        <end position="59"/>
    </location>
</feature>
<dbReference type="Pfam" id="PF00126">
    <property type="entry name" value="HTH_1"/>
    <property type="match status" value="1"/>
</dbReference>
<dbReference type="Gene3D" id="1.10.10.10">
    <property type="entry name" value="Winged helix-like DNA-binding domain superfamily/Winged helix DNA-binding domain"/>
    <property type="match status" value="1"/>
</dbReference>
<keyword evidence="7" id="KW-1185">Reference proteome</keyword>
<evidence type="ECO:0000256" key="4">
    <source>
        <dbReference type="ARBA" id="ARBA00023163"/>
    </source>
</evidence>
<keyword evidence="3" id="KW-0238">DNA-binding</keyword>
<keyword evidence="2" id="KW-0805">Transcription regulation</keyword>
<dbReference type="InterPro" id="IPR036390">
    <property type="entry name" value="WH_DNA-bd_sf"/>
</dbReference>
<comment type="caution">
    <text evidence="6">The sequence shown here is derived from an EMBL/GenBank/DDBJ whole genome shotgun (WGS) entry which is preliminary data.</text>
</comment>
<gene>
    <name evidence="6" type="ORF">HK415_01230</name>
</gene>
<proteinExistence type="inferred from homology"/>
<comment type="similarity">
    <text evidence="1">Belongs to the LysR transcriptional regulatory family.</text>
</comment>
<evidence type="ECO:0000313" key="6">
    <source>
        <dbReference type="EMBL" id="NNU42074.1"/>
    </source>
</evidence>
<evidence type="ECO:0000256" key="1">
    <source>
        <dbReference type="ARBA" id="ARBA00009437"/>
    </source>
</evidence>
<evidence type="ECO:0000256" key="2">
    <source>
        <dbReference type="ARBA" id="ARBA00023015"/>
    </source>
</evidence>
<sequence length="301" mass="33109">MDRFQEMRVFAAVVDAGSFVGAADELDLSKAAVSRLVSELELRLGVRLLHRTTRRLSLTAEGEVFFARCKELLAGVEEAEAEITERSGHAVGVLKVSAPFSFGVLRLAPLWGDFLAAHPQIQLEITLSDRFVDLVDEGFDLAVRIARLESSSLVSRRLSSTRMVLCASPRYLKAHGKPKHPSDLAAHTVLAYSLLAVGDTWEFQGPDGPVSVKVQPRMKTNSGDTCREVAVAHQGIVLQPLFLVEHELRAGRLVELLPEYRSHELGVYAVYPSRKHLLPKVRLLIDYLAAALGREAAAGKR</sequence>
<dbReference type="PROSITE" id="PS50931">
    <property type="entry name" value="HTH_LYSR"/>
    <property type="match status" value="1"/>
</dbReference>
<dbReference type="InterPro" id="IPR036388">
    <property type="entry name" value="WH-like_DNA-bd_sf"/>
</dbReference>
<dbReference type="SUPFAM" id="SSF46785">
    <property type="entry name" value="Winged helix' DNA-binding domain"/>
    <property type="match status" value="1"/>
</dbReference>
<dbReference type="SUPFAM" id="SSF53850">
    <property type="entry name" value="Periplasmic binding protein-like II"/>
    <property type="match status" value="1"/>
</dbReference>
<dbReference type="Proteomes" id="UP000552954">
    <property type="component" value="Unassembled WGS sequence"/>
</dbReference>
<dbReference type="InterPro" id="IPR058163">
    <property type="entry name" value="LysR-type_TF_proteobact-type"/>
</dbReference>
<dbReference type="PANTHER" id="PTHR30537">
    <property type="entry name" value="HTH-TYPE TRANSCRIPTIONAL REGULATOR"/>
    <property type="match status" value="1"/>
</dbReference>
<dbReference type="AlphaFoldDB" id="A0A849K6N9"/>
<dbReference type="Pfam" id="PF03466">
    <property type="entry name" value="LysR_substrate"/>
    <property type="match status" value="1"/>
</dbReference>
<protein>
    <submittedName>
        <fullName evidence="6">LysR family transcriptional regulator</fullName>
    </submittedName>
</protein>
<evidence type="ECO:0000256" key="3">
    <source>
        <dbReference type="ARBA" id="ARBA00023125"/>
    </source>
</evidence>
<keyword evidence="4" id="KW-0804">Transcription</keyword>
<dbReference type="FunFam" id="3.40.190.290:FF:000001">
    <property type="entry name" value="Transcriptional regulator, LysR family"/>
    <property type="match status" value="1"/>
</dbReference>
<evidence type="ECO:0000259" key="5">
    <source>
        <dbReference type="PROSITE" id="PS50931"/>
    </source>
</evidence>
<dbReference type="GO" id="GO:0003700">
    <property type="term" value="F:DNA-binding transcription factor activity"/>
    <property type="evidence" value="ECO:0007669"/>
    <property type="project" value="InterPro"/>
</dbReference>
<dbReference type="FunFam" id="1.10.10.10:FF:000001">
    <property type="entry name" value="LysR family transcriptional regulator"/>
    <property type="match status" value="1"/>
</dbReference>
<organism evidence="6 7">
    <name type="scientific">Ramlibacter montanisoli</name>
    <dbReference type="NCBI Taxonomy" id="2732512"/>
    <lineage>
        <taxon>Bacteria</taxon>
        <taxon>Pseudomonadati</taxon>
        <taxon>Pseudomonadota</taxon>
        <taxon>Betaproteobacteria</taxon>
        <taxon>Burkholderiales</taxon>
        <taxon>Comamonadaceae</taxon>
        <taxon>Ramlibacter</taxon>
    </lineage>
</organism>
<dbReference type="InterPro" id="IPR005119">
    <property type="entry name" value="LysR_subst-bd"/>
</dbReference>
<dbReference type="Gene3D" id="3.40.190.290">
    <property type="match status" value="1"/>
</dbReference>
<dbReference type="RefSeq" id="WP_171556474.1">
    <property type="nucleotide sequence ID" value="NZ_JABFCS010000001.1"/>
</dbReference>
<name>A0A849K6N9_9BURK</name>
<dbReference type="CDD" id="cd08422">
    <property type="entry name" value="PBP2_CrgA_like"/>
    <property type="match status" value="1"/>
</dbReference>
<evidence type="ECO:0000313" key="7">
    <source>
        <dbReference type="Proteomes" id="UP000552954"/>
    </source>
</evidence>
<accession>A0A849K6N9</accession>
<dbReference type="EMBL" id="JABFCS010000001">
    <property type="protein sequence ID" value="NNU42074.1"/>
    <property type="molecule type" value="Genomic_DNA"/>
</dbReference>
<dbReference type="InterPro" id="IPR000847">
    <property type="entry name" value="LysR_HTH_N"/>
</dbReference>
<reference evidence="6 7" key="1">
    <citation type="submission" date="2020-05" db="EMBL/GenBank/DDBJ databases">
        <authorList>
            <person name="Khan S.A."/>
            <person name="Jeon C.O."/>
            <person name="Chun B.H."/>
        </authorList>
    </citation>
    <scope>NUCLEOTIDE SEQUENCE [LARGE SCALE GENOMIC DNA]</scope>
    <source>
        <strain evidence="6 7">B156</strain>
    </source>
</reference>
<reference evidence="6 7" key="2">
    <citation type="submission" date="2020-06" db="EMBL/GenBank/DDBJ databases">
        <title>Ramlibacter rhizophilus sp. nov., isolated from rhizosphere soil of national flower Mugunghwa from South Korea.</title>
        <authorList>
            <person name="Zheng-Fei Y."/>
            <person name="Huan T."/>
        </authorList>
    </citation>
    <scope>NUCLEOTIDE SEQUENCE [LARGE SCALE GENOMIC DNA]</scope>
    <source>
        <strain evidence="6 7">B156</strain>
    </source>
</reference>